<dbReference type="CDD" id="cd02440">
    <property type="entry name" value="AdoMet_MTases"/>
    <property type="match status" value="1"/>
</dbReference>
<gene>
    <name evidence="7" type="ORF">GPAL_0154</name>
</gene>
<dbReference type="EMBL" id="BAEQ01000004">
    <property type="protein sequence ID" value="GAC27035.1"/>
    <property type="molecule type" value="Genomic_DNA"/>
</dbReference>
<evidence type="ECO:0000259" key="6">
    <source>
        <dbReference type="Pfam" id="PF01555"/>
    </source>
</evidence>
<dbReference type="GO" id="GO:0005737">
    <property type="term" value="C:cytoplasm"/>
    <property type="evidence" value="ECO:0007669"/>
    <property type="project" value="TreeGrafter"/>
</dbReference>
<sequence>MTTTTNQLLLGDCLQKMNEIADSSVDLIYLDPPFFTERKHKLKNRQRTKEFSFDDIWKQESSYAEFLHQRILKMRDLLKDTGSIFVHCDKMANHIVRGVLDDVFGSEYFQSEIIWQYKRWSNAKKGLLPSHQNIYFYSKTHDFTFNKVFMPYSEATNLDQILQRRTRDKHNKSIYARDEQGSIKQADAKQGVPLSDVWDIPYLNPKARERVGYPTQKPLLLLERIIALVTNQNDLVLDPFCGSGTTCVAASLANRNYIGIDQSEDAIELSQTRLDKPVKTQSTLMQKGRKAFEQANIQALQCLANIAYNPVHRNQGIDAILVEHHHGAPVLVKVQKEAETLQQAKQLLRNAMNVKASKMGFLIRTQLAQDEHSAEAKQDTQDQDTASIIYVIETVELSIRRRYA</sequence>
<dbReference type="GO" id="GO:0032259">
    <property type="term" value="P:methylation"/>
    <property type="evidence" value="ECO:0007669"/>
    <property type="project" value="UniProtKB-KW"/>
</dbReference>
<dbReference type="GO" id="GO:0008170">
    <property type="term" value="F:N-methyltransferase activity"/>
    <property type="evidence" value="ECO:0007669"/>
    <property type="project" value="InterPro"/>
</dbReference>
<accession>K6ZUM7</accession>
<evidence type="ECO:0000256" key="5">
    <source>
        <dbReference type="RuleBase" id="RU362026"/>
    </source>
</evidence>
<dbReference type="RefSeq" id="WP_006008196.1">
    <property type="nucleotide sequence ID" value="NZ_AUAV01000013.1"/>
</dbReference>
<dbReference type="PRINTS" id="PR00508">
    <property type="entry name" value="S21N4MTFRASE"/>
</dbReference>
<dbReference type="Gene3D" id="3.40.50.150">
    <property type="entry name" value="Vaccinia Virus protein VP39"/>
    <property type="match status" value="1"/>
</dbReference>
<evidence type="ECO:0000313" key="7">
    <source>
        <dbReference type="EMBL" id="GAC27035.1"/>
    </source>
</evidence>
<dbReference type="STRING" id="1121922.GCA_000428905_02528"/>
<dbReference type="InterPro" id="IPR002941">
    <property type="entry name" value="DNA_methylase_N4/N6"/>
</dbReference>
<keyword evidence="8" id="KW-1185">Reference proteome</keyword>
<protein>
    <recommendedName>
        <fullName evidence="5">Methyltransferase</fullName>
        <ecNumber evidence="5">2.1.1.-</ecNumber>
    </recommendedName>
</protein>
<evidence type="ECO:0000256" key="3">
    <source>
        <dbReference type="ARBA" id="ARBA00022679"/>
    </source>
</evidence>
<dbReference type="OrthoDB" id="9816043at2"/>
<dbReference type="PANTHER" id="PTHR13370:SF24">
    <property type="entry name" value="TYPE III RESTRICTION-MODIFICATION ENZYME STYLTI MOD SUBUNIT"/>
    <property type="match status" value="1"/>
</dbReference>
<evidence type="ECO:0000313" key="8">
    <source>
        <dbReference type="Proteomes" id="UP000006251"/>
    </source>
</evidence>
<dbReference type="Pfam" id="PF01555">
    <property type="entry name" value="N6_N4_Mtase"/>
    <property type="match status" value="1"/>
</dbReference>
<keyword evidence="2 7" id="KW-0489">Methyltransferase</keyword>
<evidence type="ECO:0000256" key="4">
    <source>
        <dbReference type="ARBA" id="ARBA00022691"/>
    </source>
</evidence>
<keyword evidence="4" id="KW-0949">S-adenosyl-L-methionine</keyword>
<proteinExistence type="inferred from homology"/>
<dbReference type="GO" id="GO:0003677">
    <property type="term" value="F:DNA binding"/>
    <property type="evidence" value="ECO:0007669"/>
    <property type="project" value="InterPro"/>
</dbReference>
<name>K6ZUM7_9ALTE</name>
<dbReference type="PROSITE" id="PS00092">
    <property type="entry name" value="N6_MTASE"/>
    <property type="match status" value="1"/>
</dbReference>
<comment type="caution">
    <text evidence="7">The sequence shown here is derived from an EMBL/GenBank/DDBJ whole genome shotgun (WGS) entry which is preliminary data.</text>
</comment>
<dbReference type="Proteomes" id="UP000006251">
    <property type="component" value="Unassembled WGS sequence"/>
</dbReference>
<evidence type="ECO:0000256" key="1">
    <source>
        <dbReference type="ARBA" id="ARBA00006594"/>
    </source>
</evidence>
<dbReference type="AlphaFoldDB" id="K6ZUM7"/>
<dbReference type="PANTHER" id="PTHR13370">
    <property type="entry name" value="RNA METHYLASE-RELATED"/>
    <property type="match status" value="1"/>
</dbReference>
<dbReference type="SUPFAM" id="SSF53335">
    <property type="entry name" value="S-adenosyl-L-methionine-dependent methyltransferases"/>
    <property type="match status" value="1"/>
</dbReference>
<evidence type="ECO:0000256" key="2">
    <source>
        <dbReference type="ARBA" id="ARBA00022603"/>
    </source>
</evidence>
<dbReference type="InterPro" id="IPR029063">
    <property type="entry name" value="SAM-dependent_MTases_sf"/>
</dbReference>
<feature type="domain" description="DNA methylase N-4/N-6" evidence="6">
    <location>
        <begin position="25"/>
        <end position="271"/>
    </location>
</feature>
<reference evidence="8" key="1">
    <citation type="journal article" date="2014" name="Environ. Microbiol.">
        <title>Comparative genomics of the marine bacterial genus Glaciecola reveals the high degree of genomic diversity and genomic characteristic for cold adaptation.</title>
        <authorList>
            <person name="Qin Q.L."/>
            <person name="Xie B.B."/>
            <person name="Yu Y."/>
            <person name="Shu Y.L."/>
            <person name="Rong J.C."/>
            <person name="Zhang Y.J."/>
            <person name="Zhao D.L."/>
            <person name="Chen X.L."/>
            <person name="Zhang X.Y."/>
            <person name="Chen B."/>
            <person name="Zhou B.C."/>
            <person name="Zhang Y.Z."/>
        </authorList>
    </citation>
    <scope>NUCLEOTIDE SEQUENCE [LARGE SCALE GENOMIC DNA]</scope>
    <source>
        <strain evidence="8">ACAM 615</strain>
    </source>
</reference>
<keyword evidence="3 7" id="KW-0808">Transferase</keyword>
<dbReference type="FunFam" id="3.40.50.150:FF:000347">
    <property type="entry name" value="Methyltransferase"/>
    <property type="match status" value="1"/>
</dbReference>
<organism evidence="7 8">
    <name type="scientific">Brumicola pallidula DSM 14239 = ACAM 615</name>
    <dbReference type="NCBI Taxonomy" id="1121922"/>
    <lineage>
        <taxon>Bacteria</taxon>
        <taxon>Pseudomonadati</taxon>
        <taxon>Pseudomonadota</taxon>
        <taxon>Gammaproteobacteria</taxon>
        <taxon>Alteromonadales</taxon>
        <taxon>Alteromonadaceae</taxon>
        <taxon>Brumicola</taxon>
    </lineage>
</organism>
<dbReference type="InterPro" id="IPR002052">
    <property type="entry name" value="DNA_methylase_N6_adenine_CS"/>
</dbReference>
<dbReference type="EC" id="2.1.1.-" evidence="5"/>
<comment type="similarity">
    <text evidence="1 5">Belongs to the N(4)/N(6)-methyltransferase family.</text>
</comment>
<dbReference type="InterPro" id="IPR001091">
    <property type="entry name" value="RM_Methyltransferase"/>
</dbReference>